<dbReference type="PROSITE" id="PS50102">
    <property type="entry name" value="RRM"/>
    <property type="match status" value="2"/>
</dbReference>
<feature type="compositionally biased region" description="Polar residues" evidence="4">
    <location>
        <begin position="67"/>
        <end position="87"/>
    </location>
</feature>
<feature type="compositionally biased region" description="Low complexity" evidence="4">
    <location>
        <begin position="193"/>
        <end position="205"/>
    </location>
</feature>
<evidence type="ECO:0000313" key="7">
    <source>
        <dbReference type="Proteomes" id="UP001211065"/>
    </source>
</evidence>
<feature type="compositionally biased region" description="Basic residues" evidence="4">
    <location>
        <begin position="178"/>
        <end position="191"/>
    </location>
</feature>
<feature type="domain" description="RRM" evidence="5">
    <location>
        <begin position="227"/>
        <end position="300"/>
    </location>
</feature>
<keyword evidence="7" id="KW-1185">Reference proteome</keyword>
<feature type="non-terminal residue" evidence="6">
    <location>
        <position position="1"/>
    </location>
</feature>
<gene>
    <name evidence="6" type="ORF">HK099_001615</name>
</gene>
<reference evidence="6" key="1">
    <citation type="submission" date="2020-05" db="EMBL/GenBank/DDBJ databases">
        <title>Phylogenomic resolution of chytrid fungi.</title>
        <authorList>
            <person name="Stajich J.E."/>
            <person name="Amses K."/>
            <person name="Simmons R."/>
            <person name="Seto K."/>
            <person name="Myers J."/>
            <person name="Bonds A."/>
            <person name="Quandt C.A."/>
            <person name="Barry K."/>
            <person name="Liu P."/>
            <person name="Grigoriev I."/>
            <person name="Longcore J.E."/>
            <person name="James T.Y."/>
        </authorList>
    </citation>
    <scope>NUCLEOTIDE SEQUENCE</scope>
    <source>
        <strain evidence="6">JEL0476</strain>
    </source>
</reference>
<dbReference type="PANTHER" id="PTHR24012">
    <property type="entry name" value="RNA BINDING PROTEIN"/>
    <property type="match status" value="1"/>
</dbReference>
<keyword evidence="1" id="KW-0677">Repeat</keyword>
<comment type="caution">
    <text evidence="6">The sequence shown here is derived from an EMBL/GenBank/DDBJ whole genome shotgun (WGS) entry which is preliminary data.</text>
</comment>
<evidence type="ECO:0000256" key="4">
    <source>
        <dbReference type="SAM" id="MobiDB-lite"/>
    </source>
</evidence>
<evidence type="ECO:0000256" key="1">
    <source>
        <dbReference type="ARBA" id="ARBA00022737"/>
    </source>
</evidence>
<dbReference type="InterPro" id="IPR035979">
    <property type="entry name" value="RBD_domain_sf"/>
</dbReference>
<dbReference type="EMBL" id="JADGJW010001478">
    <property type="protein sequence ID" value="KAJ3203090.1"/>
    <property type="molecule type" value="Genomic_DNA"/>
</dbReference>
<feature type="compositionally biased region" description="Polar residues" evidence="4">
    <location>
        <begin position="150"/>
        <end position="177"/>
    </location>
</feature>
<dbReference type="AlphaFoldDB" id="A0AAD5TVI9"/>
<keyword evidence="2 3" id="KW-0694">RNA-binding</keyword>
<accession>A0AAD5TVI9</accession>
<feature type="region of interest" description="Disordered" evidence="4">
    <location>
        <begin position="137"/>
        <end position="205"/>
    </location>
</feature>
<dbReference type="SUPFAM" id="SSF54928">
    <property type="entry name" value="RNA-binding domain, RBD"/>
    <property type="match status" value="2"/>
</dbReference>
<name>A0AAD5TVI9_9FUNG</name>
<feature type="domain" description="RRM" evidence="5">
    <location>
        <begin position="324"/>
        <end position="402"/>
    </location>
</feature>
<evidence type="ECO:0000256" key="3">
    <source>
        <dbReference type="PROSITE-ProRule" id="PRU00176"/>
    </source>
</evidence>
<evidence type="ECO:0000256" key="2">
    <source>
        <dbReference type="ARBA" id="ARBA00022884"/>
    </source>
</evidence>
<proteinExistence type="predicted"/>
<dbReference type="Pfam" id="PF00076">
    <property type="entry name" value="RRM_1"/>
    <property type="match status" value="2"/>
</dbReference>
<organism evidence="6 7">
    <name type="scientific">Clydaea vesicula</name>
    <dbReference type="NCBI Taxonomy" id="447962"/>
    <lineage>
        <taxon>Eukaryota</taxon>
        <taxon>Fungi</taxon>
        <taxon>Fungi incertae sedis</taxon>
        <taxon>Chytridiomycota</taxon>
        <taxon>Chytridiomycota incertae sedis</taxon>
        <taxon>Chytridiomycetes</taxon>
        <taxon>Lobulomycetales</taxon>
        <taxon>Lobulomycetaceae</taxon>
        <taxon>Clydaea</taxon>
    </lineage>
</organism>
<sequence length="548" mass="62963">PFSPTQLYYDPQDPNYHAYYYQQQNYFQPQIPSDYYQYPQPQIPIQRKDSQESYPNTETSSPSTPTQIANPNDKVNQNKPTNPYLQQQPVNPYLQYSQPLPYNLNIPYQNWDGTPIIPHPSIPPSHFSITSSPNSQILPPFSPNRDYNNHHYQSNNTSISPVSNASSTVDAHSNTSPHHYHNHHHHHHRQKFSNSDRSTSRNNNSDTLQQQQDFFFSPKKEKKVNNCNVYVRGLLPSVTDKQFLEICEKFGTIVTSKAILDLQTNECKGYGFVLYENEADAKAALSGIEKLGFDTSFARAEATPVLGQESFNTKLKNLQDLGSTNIYLSNLPPDMTEEQLTNLIAPKKIVSQKILKDFQGISRGVGFVRMESREDAQDVISRLGGLKLKGPNHPLQVRFADSYAQKKLKVLAQKKKRYPSDAAYKNYKHDKQNAYNDLYIEKQNEEKDKVENFVSYEENVEHEEKEISNVNETDNLKPEICLVEEGDDDDEEENLEELKNLKLFNDSSIVLENVVQDFENCKIEELEFKKLGENCVDHRDEILDSVSV</sequence>
<dbReference type="InterPro" id="IPR000504">
    <property type="entry name" value="RRM_dom"/>
</dbReference>
<feature type="region of interest" description="Disordered" evidence="4">
    <location>
        <begin position="46"/>
        <end position="87"/>
    </location>
</feature>
<dbReference type="SMART" id="SM00360">
    <property type="entry name" value="RRM"/>
    <property type="match status" value="2"/>
</dbReference>
<dbReference type="GO" id="GO:0003723">
    <property type="term" value="F:RNA binding"/>
    <property type="evidence" value="ECO:0007669"/>
    <property type="project" value="UniProtKB-UniRule"/>
</dbReference>
<dbReference type="Proteomes" id="UP001211065">
    <property type="component" value="Unassembled WGS sequence"/>
</dbReference>
<dbReference type="Gene3D" id="3.30.70.330">
    <property type="match status" value="2"/>
</dbReference>
<feature type="compositionally biased region" description="Low complexity" evidence="4">
    <location>
        <begin position="53"/>
        <end position="66"/>
    </location>
</feature>
<dbReference type="InterPro" id="IPR012677">
    <property type="entry name" value="Nucleotide-bd_a/b_plait_sf"/>
</dbReference>
<evidence type="ECO:0000313" key="6">
    <source>
        <dbReference type="EMBL" id="KAJ3203090.1"/>
    </source>
</evidence>
<evidence type="ECO:0000259" key="5">
    <source>
        <dbReference type="PROSITE" id="PS50102"/>
    </source>
</evidence>
<protein>
    <recommendedName>
        <fullName evidence="5">RRM domain-containing protein</fullName>
    </recommendedName>
</protein>